<comment type="caution">
    <text evidence="3">The sequence shown here is derived from an EMBL/GenBank/DDBJ whole genome shotgun (WGS) entry which is preliminary data.</text>
</comment>
<dbReference type="InterPro" id="IPR036116">
    <property type="entry name" value="FN3_sf"/>
</dbReference>
<dbReference type="InterPro" id="IPR003961">
    <property type="entry name" value="FN3_dom"/>
</dbReference>
<evidence type="ECO:0000313" key="4">
    <source>
        <dbReference type="Proteomes" id="UP001233172"/>
    </source>
</evidence>
<evidence type="ECO:0000256" key="1">
    <source>
        <dbReference type="SAM" id="SignalP"/>
    </source>
</evidence>
<dbReference type="InterPro" id="IPR013783">
    <property type="entry name" value="Ig-like_fold"/>
</dbReference>
<dbReference type="Gene3D" id="2.60.40.10">
    <property type="entry name" value="Immunoglobulins"/>
    <property type="match status" value="1"/>
</dbReference>
<reference evidence="3" key="1">
    <citation type="journal article" date="2023" name="PLoS Negl. Trop. Dis.">
        <title>A genome sequence for Biomphalaria pfeifferi, the major vector snail for the human-infecting parasite Schistosoma mansoni.</title>
        <authorList>
            <person name="Bu L."/>
            <person name="Lu L."/>
            <person name="Laidemitt M.R."/>
            <person name="Zhang S.M."/>
            <person name="Mutuku M."/>
            <person name="Mkoji G."/>
            <person name="Steinauer M."/>
            <person name="Loker E.S."/>
        </authorList>
    </citation>
    <scope>NUCLEOTIDE SEQUENCE</scope>
    <source>
        <strain evidence="3">KasaAsao</strain>
    </source>
</reference>
<dbReference type="EMBL" id="JASAOG010000002">
    <property type="protein sequence ID" value="KAK0069628.1"/>
    <property type="molecule type" value="Genomic_DNA"/>
</dbReference>
<name>A0AAD8CBH7_BIOPF</name>
<dbReference type="CDD" id="cd00063">
    <property type="entry name" value="FN3"/>
    <property type="match status" value="1"/>
</dbReference>
<feature type="chain" id="PRO_5041928412" evidence="1">
    <location>
        <begin position="23"/>
        <end position="143"/>
    </location>
</feature>
<keyword evidence="1" id="KW-0732">Signal</keyword>
<evidence type="ECO:0000313" key="3">
    <source>
        <dbReference type="EMBL" id="KAK0069628.1"/>
    </source>
</evidence>
<dbReference type="Proteomes" id="UP001233172">
    <property type="component" value="Unassembled WGS sequence"/>
</dbReference>
<keyword evidence="3" id="KW-0675">Receptor</keyword>
<dbReference type="Pfam" id="PF00041">
    <property type="entry name" value="fn3"/>
    <property type="match status" value="1"/>
</dbReference>
<reference evidence="3" key="2">
    <citation type="submission" date="2023-04" db="EMBL/GenBank/DDBJ databases">
        <authorList>
            <person name="Bu L."/>
            <person name="Lu L."/>
            <person name="Laidemitt M.R."/>
            <person name="Zhang S.M."/>
            <person name="Mutuku M."/>
            <person name="Mkoji G."/>
            <person name="Steinauer M."/>
            <person name="Loker E.S."/>
        </authorList>
    </citation>
    <scope>NUCLEOTIDE SEQUENCE</scope>
    <source>
        <strain evidence="3">KasaAsao</strain>
        <tissue evidence="3">Whole Snail</tissue>
    </source>
</reference>
<accession>A0AAD8CBH7</accession>
<gene>
    <name evidence="3" type="ORF">Bpfe_000805</name>
</gene>
<sequence>MARNMIFWLLLIIVTETRVARRRELPRLLTAPQAVFSSCNNLKVTWKEFDASKDDGDGPISHYLVFIKANITDFVSAWTQIYTVFSQNRVGLSYTVNITTGLIPNVAYNVRVDSVPQDTNNEPLNKYMDGRELRDPVLNQCNC</sequence>
<proteinExistence type="predicted"/>
<feature type="signal peptide" evidence="1">
    <location>
        <begin position="1"/>
        <end position="22"/>
    </location>
</feature>
<dbReference type="SUPFAM" id="SSF49265">
    <property type="entry name" value="Fibronectin type III"/>
    <property type="match status" value="1"/>
</dbReference>
<dbReference type="AlphaFoldDB" id="A0AAD8CBH7"/>
<protein>
    <submittedName>
        <fullName evidence="3">Receptor-type tyrosine-protein phosphatase S</fullName>
    </submittedName>
</protein>
<feature type="domain" description="Fibronectin type-III" evidence="2">
    <location>
        <begin position="38"/>
        <end position="122"/>
    </location>
</feature>
<organism evidence="3 4">
    <name type="scientific">Biomphalaria pfeifferi</name>
    <name type="common">Bloodfluke planorb</name>
    <name type="synonym">Freshwater snail</name>
    <dbReference type="NCBI Taxonomy" id="112525"/>
    <lineage>
        <taxon>Eukaryota</taxon>
        <taxon>Metazoa</taxon>
        <taxon>Spiralia</taxon>
        <taxon>Lophotrochozoa</taxon>
        <taxon>Mollusca</taxon>
        <taxon>Gastropoda</taxon>
        <taxon>Heterobranchia</taxon>
        <taxon>Euthyneura</taxon>
        <taxon>Panpulmonata</taxon>
        <taxon>Hygrophila</taxon>
        <taxon>Lymnaeoidea</taxon>
        <taxon>Planorbidae</taxon>
        <taxon>Biomphalaria</taxon>
    </lineage>
</organism>
<keyword evidence="4" id="KW-1185">Reference proteome</keyword>
<evidence type="ECO:0000259" key="2">
    <source>
        <dbReference type="Pfam" id="PF00041"/>
    </source>
</evidence>